<dbReference type="Pfam" id="PF16979">
    <property type="entry name" value="SIN1_PH"/>
    <property type="match status" value="1"/>
</dbReference>
<feature type="domain" description="SIN1-type PH" evidence="4">
    <location>
        <begin position="318"/>
        <end position="436"/>
    </location>
</feature>
<proteinExistence type="inferred from homology"/>
<dbReference type="InterPro" id="IPR011993">
    <property type="entry name" value="PH-like_dom_sf"/>
</dbReference>
<dbReference type="Pfam" id="PF16978">
    <property type="entry name" value="CRIM"/>
    <property type="match status" value="1"/>
</dbReference>
<dbReference type="PANTHER" id="PTHR13335:SF1">
    <property type="entry name" value="TARGET OF RAPAMYCIN COMPLEX 2 SUBUNIT MAPKAP1"/>
    <property type="match status" value="1"/>
</dbReference>
<gene>
    <name evidence="6" type="primary">LOC108557888</name>
</gene>
<evidence type="ECO:0000259" key="3">
    <source>
        <dbReference type="Pfam" id="PF16978"/>
    </source>
</evidence>
<accession>A0ABM1M684</accession>
<evidence type="ECO:0000259" key="4">
    <source>
        <dbReference type="Pfam" id="PF16979"/>
    </source>
</evidence>
<sequence length="460" mass="52495">MALYDNKYWLLSHIRNSFISTDDTGMCELVMVGENLPDSLVDALDKYPDTDDSQEEDDEIEHESYDIQLDSDFNVRKFGSNMSSWMEKMDQKRKRAGRSKNIKWESNAEKMSDEDRMKMFAKQEIPKEQPAFKSLLSEQIQNCIRMPKNPFMEYSKFDGSAQVGVPVRKYKIFLTMLPENQKNYPMLVVCVATAKIQELIGLICYKCSSSIVYGDFPLQPVSSYGLYITEEDGEVDRDFPCLDAKECVAKFGFTCLGLVEHKNNKIVTFENSEQLVMRNLEETLSSSEQASAALDESKQLIVDMELMKGHEIAMIAPLYQSYRAFIITKMRSKVEIHLGISGEKLEIDPVHQKNAKFVLSRQKPVSHHMDCIGSCIITDTKSSKTTFRIDYVSVPGNKEIVGSNSLPSNVSMKHYDFEADNATAEEIVQKMNIILDIRSSTSRKEFIATLEKKKEKKGFV</sequence>
<reference evidence="6" key="1">
    <citation type="submission" date="2025-08" db="UniProtKB">
        <authorList>
            <consortium name="RefSeq"/>
        </authorList>
    </citation>
    <scope>IDENTIFICATION</scope>
    <source>
        <tissue evidence="6">Whole Larva</tissue>
    </source>
</reference>
<dbReference type="Proteomes" id="UP000695000">
    <property type="component" value="Unplaced"/>
</dbReference>
<name>A0ABM1M684_NICVS</name>
<evidence type="ECO:0000313" key="5">
    <source>
        <dbReference type="Proteomes" id="UP000695000"/>
    </source>
</evidence>
<dbReference type="InterPro" id="IPR031313">
    <property type="entry name" value="Sin1_PH_dom"/>
</dbReference>
<dbReference type="PANTHER" id="PTHR13335">
    <property type="entry name" value="TARGET OF RAPAMYCIN COMPLEX 2 SUBUNIT MAPKAP1"/>
    <property type="match status" value="1"/>
</dbReference>
<feature type="domain" description="Sin1 N-terminal" evidence="2">
    <location>
        <begin position="46"/>
        <end position="125"/>
    </location>
</feature>
<protein>
    <submittedName>
        <fullName evidence="6">Stress-activated map kinase-interacting protein 1 isoform X1</fullName>
    </submittedName>
</protein>
<dbReference type="GO" id="GO:0016301">
    <property type="term" value="F:kinase activity"/>
    <property type="evidence" value="ECO:0007669"/>
    <property type="project" value="UniProtKB-KW"/>
</dbReference>
<organism evidence="5 6">
    <name type="scientific">Nicrophorus vespilloides</name>
    <name type="common">Boreal carrion beetle</name>
    <dbReference type="NCBI Taxonomy" id="110193"/>
    <lineage>
        <taxon>Eukaryota</taxon>
        <taxon>Metazoa</taxon>
        <taxon>Ecdysozoa</taxon>
        <taxon>Arthropoda</taxon>
        <taxon>Hexapoda</taxon>
        <taxon>Insecta</taxon>
        <taxon>Pterygota</taxon>
        <taxon>Neoptera</taxon>
        <taxon>Endopterygota</taxon>
        <taxon>Coleoptera</taxon>
        <taxon>Polyphaga</taxon>
        <taxon>Staphyliniformia</taxon>
        <taxon>Silphidae</taxon>
        <taxon>Nicrophorinae</taxon>
        <taxon>Nicrophorus</taxon>
    </lineage>
</organism>
<dbReference type="GeneID" id="108557888"/>
<keyword evidence="6" id="KW-0418">Kinase</keyword>
<dbReference type="InterPro" id="IPR032679">
    <property type="entry name" value="Sin1_N"/>
</dbReference>
<dbReference type="Gene3D" id="2.30.29.30">
    <property type="entry name" value="Pleckstrin-homology domain (PH domain)/Phosphotyrosine-binding domain (PTB)"/>
    <property type="match status" value="1"/>
</dbReference>
<dbReference type="InterPro" id="IPR031567">
    <property type="entry name" value="CRIM_dom"/>
</dbReference>
<dbReference type="RefSeq" id="XP_017770084.1">
    <property type="nucleotide sequence ID" value="XM_017914595.1"/>
</dbReference>
<dbReference type="InterPro" id="IPR008828">
    <property type="entry name" value="Sin1/Avo1"/>
</dbReference>
<keyword evidence="5" id="KW-1185">Reference proteome</keyword>
<evidence type="ECO:0000259" key="2">
    <source>
        <dbReference type="Pfam" id="PF05422"/>
    </source>
</evidence>
<feature type="domain" description="CRIM" evidence="3">
    <location>
        <begin position="133"/>
        <end position="266"/>
    </location>
</feature>
<keyword evidence="6" id="KW-0808">Transferase</keyword>
<evidence type="ECO:0000256" key="1">
    <source>
        <dbReference type="ARBA" id="ARBA00009407"/>
    </source>
</evidence>
<evidence type="ECO:0000313" key="6">
    <source>
        <dbReference type="RefSeq" id="XP_017770084.1"/>
    </source>
</evidence>
<dbReference type="Pfam" id="PF05422">
    <property type="entry name" value="SIN1"/>
    <property type="match status" value="1"/>
</dbReference>
<comment type="similarity">
    <text evidence="1">Belongs to the SIN1 family.</text>
</comment>